<organism evidence="5 6">
    <name type="scientific">Ancylobacter novellus (strain ATCC 8093 / DSM 506 / JCM 20403 / CCM 1077 / IAM 12100 / NBRC 12443 / NCIMB 10456)</name>
    <name type="common">Starkeya novella</name>
    <dbReference type="NCBI Taxonomy" id="639283"/>
    <lineage>
        <taxon>Bacteria</taxon>
        <taxon>Pseudomonadati</taxon>
        <taxon>Pseudomonadota</taxon>
        <taxon>Alphaproteobacteria</taxon>
        <taxon>Hyphomicrobiales</taxon>
        <taxon>Xanthobacteraceae</taxon>
        <taxon>Ancylobacter</taxon>
    </lineage>
</organism>
<dbReference type="InterPro" id="IPR043128">
    <property type="entry name" value="Rev_trsase/Diguanyl_cyclase"/>
</dbReference>
<dbReference type="InterPro" id="IPR050469">
    <property type="entry name" value="Diguanylate_Cyclase"/>
</dbReference>
<dbReference type="eggNOG" id="COG3706">
    <property type="taxonomic scope" value="Bacteria"/>
</dbReference>
<evidence type="ECO:0000256" key="2">
    <source>
        <dbReference type="ARBA" id="ARBA00034247"/>
    </source>
</evidence>
<proteinExistence type="predicted"/>
<dbReference type="GO" id="GO:0043709">
    <property type="term" value="P:cell adhesion involved in single-species biofilm formation"/>
    <property type="evidence" value="ECO:0007669"/>
    <property type="project" value="TreeGrafter"/>
</dbReference>
<reference evidence="5 6" key="1">
    <citation type="journal article" date="2012" name="Stand. Genomic Sci.">
        <title>Complete genome sequence of the facultatively chemolithoautotrophic and methylotrophic alpha Proteobacterium Starkeya novella type strain (ATCC 8093(T)).</title>
        <authorList>
            <person name="Kappler U."/>
            <person name="Davenport K."/>
            <person name="Beatson S."/>
            <person name="Lucas S."/>
            <person name="Lapidus A."/>
            <person name="Copeland A."/>
            <person name="Berry K.W."/>
            <person name="Glavina Del Rio T."/>
            <person name="Hammon N."/>
            <person name="Dalin E."/>
            <person name="Tice H."/>
            <person name="Pitluck S."/>
            <person name="Richardson P."/>
            <person name="Bruce D."/>
            <person name="Goodwin L.A."/>
            <person name="Han C."/>
            <person name="Tapia R."/>
            <person name="Detter J.C."/>
            <person name="Chang Y.J."/>
            <person name="Jeffries C.D."/>
            <person name="Land M."/>
            <person name="Hauser L."/>
            <person name="Kyrpides N.C."/>
            <person name="Goker M."/>
            <person name="Ivanova N."/>
            <person name="Klenk H.P."/>
            <person name="Woyke T."/>
        </authorList>
    </citation>
    <scope>NUCLEOTIDE SEQUENCE [LARGE SCALE GENOMIC DNA]</scope>
    <source>
        <strain evidence="6">ATCC 8093 / DSM 506 / JCM 20403 / CCM 1077 / IAM 12100 / NBRC 12443 / NCIMB 10456</strain>
    </source>
</reference>
<comment type="catalytic activity">
    <reaction evidence="2">
        <text>2 GTP = 3',3'-c-di-GMP + 2 diphosphate</text>
        <dbReference type="Rhea" id="RHEA:24898"/>
        <dbReference type="ChEBI" id="CHEBI:33019"/>
        <dbReference type="ChEBI" id="CHEBI:37565"/>
        <dbReference type="ChEBI" id="CHEBI:58805"/>
        <dbReference type="EC" id="2.7.7.65"/>
    </reaction>
</comment>
<dbReference type="InterPro" id="IPR000160">
    <property type="entry name" value="GGDEF_dom"/>
</dbReference>
<dbReference type="SUPFAM" id="SSF55073">
    <property type="entry name" value="Nucleotide cyclase"/>
    <property type="match status" value="1"/>
</dbReference>
<gene>
    <name evidence="5" type="ordered locus">Snov_2223</name>
</gene>
<feature type="domain" description="GGDEF" evidence="4">
    <location>
        <begin position="247"/>
        <end position="390"/>
    </location>
</feature>
<feature type="transmembrane region" description="Helical" evidence="3">
    <location>
        <begin position="67"/>
        <end position="86"/>
    </location>
</feature>
<feature type="transmembrane region" description="Helical" evidence="3">
    <location>
        <begin position="36"/>
        <end position="55"/>
    </location>
</feature>
<dbReference type="GO" id="GO:1902201">
    <property type="term" value="P:negative regulation of bacterial-type flagellum-dependent cell motility"/>
    <property type="evidence" value="ECO:0007669"/>
    <property type="project" value="TreeGrafter"/>
</dbReference>
<dbReference type="AlphaFoldDB" id="D7A1G1"/>
<keyword evidence="3" id="KW-1133">Transmembrane helix</keyword>
<dbReference type="GO" id="GO:0052621">
    <property type="term" value="F:diguanylate cyclase activity"/>
    <property type="evidence" value="ECO:0007669"/>
    <property type="project" value="UniProtKB-EC"/>
</dbReference>
<feature type="transmembrane region" description="Helical" evidence="3">
    <location>
        <begin position="151"/>
        <end position="169"/>
    </location>
</feature>
<evidence type="ECO:0000256" key="3">
    <source>
        <dbReference type="SAM" id="Phobius"/>
    </source>
</evidence>
<dbReference type="HOGENOM" id="CLU_000445_11_1_5"/>
<keyword evidence="3" id="KW-0812">Transmembrane</keyword>
<evidence type="ECO:0000313" key="6">
    <source>
        <dbReference type="Proteomes" id="UP000006633"/>
    </source>
</evidence>
<dbReference type="CDD" id="cd01949">
    <property type="entry name" value="GGDEF"/>
    <property type="match status" value="1"/>
</dbReference>
<dbReference type="NCBIfam" id="TIGR00254">
    <property type="entry name" value="GGDEF"/>
    <property type="match status" value="1"/>
</dbReference>
<dbReference type="EC" id="2.7.7.65" evidence="1"/>
<dbReference type="KEGG" id="sno:Snov_2223"/>
<name>D7A1G1_ANCN5</name>
<dbReference type="FunFam" id="3.30.70.270:FF:000001">
    <property type="entry name" value="Diguanylate cyclase domain protein"/>
    <property type="match status" value="1"/>
</dbReference>
<dbReference type="PANTHER" id="PTHR45138:SF9">
    <property type="entry name" value="DIGUANYLATE CYCLASE DGCM-RELATED"/>
    <property type="match status" value="1"/>
</dbReference>
<dbReference type="STRING" id="639283.Snov_2223"/>
<dbReference type="RefSeq" id="WP_013167023.1">
    <property type="nucleotide sequence ID" value="NC_014217.1"/>
</dbReference>
<evidence type="ECO:0000256" key="1">
    <source>
        <dbReference type="ARBA" id="ARBA00012528"/>
    </source>
</evidence>
<accession>D7A1G1</accession>
<feature type="transmembrane region" description="Helical" evidence="3">
    <location>
        <begin position="189"/>
        <end position="209"/>
    </location>
</feature>
<dbReference type="InterPro" id="IPR029787">
    <property type="entry name" value="Nucleotide_cyclase"/>
</dbReference>
<dbReference type="Pfam" id="PF00990">
    <property type="entry name" value="GGDEF"/>
    <property type="match status" value="1"/>
</dbReference>
<sequence>MSFDPLTLWSVVLLVVLMLAAIMALVWLLTPEETALLHWAAFCTVFVIGLAGVMSRGLVPDFVSVQLANAAVFVGYGLVWTGLRAFDRRRPRLVYAFIAPAVWIALCQLPFFRDSIVHRIQLSSVIVVVLLFLCISQVWKGWVTPSRMRGLLLGLLTLSLTMTVLRAPFATFMVDDNRLILFSNPRLAWIGLFAMLLLICVGFTLVLLVRERVELRYRSAAQHDELTGLFNRRGFMEEAVPASRKGGPMALMVLDLDRFKQVNDQFGHAAGDRVLVLFAEVLLLELRPGDVAARIGGEEFAALLPDVRPETARQIAERIRGSFRQELNRLKLGAGTLECSVSIGLALGAAPQGPAREEIEAAILRNMARADAALYEAKAQGRNRIEVAAIVAEDRPAA</sequence>
<keyword evidence="3" id="KW-0472">Membrane</keyword>
<keyword evidence="6" id="KW-1185">Reference proteome</keyword>
<evidence type="ECO:0000259" key="4">
    <source>
        <dbReference type="PROSITE" id="PS50887"/>
    </source>
</evidence>
<dbReference type="Proteomes" id="UP000006633">
    <property type="component" value="Chromosome"/>
</dbReference>
<dbReference type="PANTHER" id="PTHR45138">
    <property type="entry name" value="REGULATORY COMPONENTS OF SENSORY TRANSDUCTION SYSTEM"/>
    <property type="match status" value="1"/>
</dbReference>
<dbReference type="EMBL" id="CP002026">
    <property type="protein sequence ID" value="ADH89519.1"/>
    <property type="molecule type" value="Genomic_DNA"/>
</dbReference>
<feature type="transmembrane region" description="Helical" evidence="3">
    <location>
        <begin position="6"/>
        <end position="29"/>
    </location>
</feature>
<feature type="transmembrane region" description="Helical" evidence="3">
    <location>
        <begin position="118"/>
        <end position="139"/>
    </location>
</feature>
<dbReference type="GO" id="GO:0005886">
    <property type="term" value="C:plasma membrane"/>
    <property type="evidence" value="ECO:0007669"/>
    <property type="project" value="TreeGrafter"/>
</dbReference>
<protein>
    <recommendedName>
        <fullName evidence="1">diguanylate cyclase</fullName>
        <ecNumber evidence="1">2.7.7.65</ecNumber>
    </recommendedName>
</protein>
<dbReference type="SMART" id="SM00267">
    <property type="entry name" value="GGDEF"/>
    <property type="match status" value="1"/>
</dbReference>
<dbReference type="PROSITE" id="PS50887">
    <property type="entry name" value="GGDEF"/>
    <property type="match status" value="1"/>
</dbReference>
<evidence type="ECO:0000313" key="5">
    <source>
        <dbReference type="EMBL" id="ADH89519.1"/>
    </source>
</evidence>
<dbReference type="OrthoDB" id="9812260at2"/>
<feature type="transmembrane region" description="Helical" evidence="3">
    <location>
        <begin position="93"/>
        <end position="112"/>
    </location>
</feature>
<dbReference type="Gene3D" id="3.30.70.270">
    <property type="match status" value="1"/>
</dbReference>